<sequence>MPFRERQPFGISNARFANSPIFETGAKGFLSLLLPVSRMLIGSNTAQFRFCQSLTFLQITDY</sequence>
<name>A0A1F4WLF4_UNCKA</name>
<evidence type="ECO:0000313" key="1">
    <source>
        <dbReference type="EMBL" id="OGC70188.1"/>
    </source>
</evidence>
<comment type="caution">
    <text evidence="1">The sequence shown here is derived from an EMBL/GenBank/DDBJ whole genome shotgun (WGS) entry which is preliminary data.</text>
</comment>
<reference evidence="1 2" key="1">
    <citation type="journal article" date="2016" name="Nat. Commun.">
        <title>Thousands of microbial genomes shed light on interconnected biogeochemical processes in an aquifer system.</title>
        <authorList>
            <person name="Anantharaman K."/>
            <person name="Brown C.T."/>
            <person name="Hug L.A."/>
            <person name="Sharon I."/>
            <person name="Castelle C.J."/>
            <person name="Probst A.J."/>
            <person name="Thomas B.C."/>
            <person name="Singh A."/>
            <person name="Wilkins M.J."/>
            <person name="Karaoz U."/>
            <person name="Brodie E.L."/>
            <person name="Williams K.H."/>
            <person name="Hubbard S.S."/>
            <person name="Banfield J.F."/>
        </authorList>
    </citation>
    <scope>NUCLEOTIDE SEQUENCE [LARGE SCALE GENOMIC DNA]</scope>
</reference>
<dbReference type="AlphaFoldDB" id="A0A1F4WLF4"/>
<dbReference type="Proteomes" id="UP000176492">
    <property type="component" value="Unassembled WGS sequence"/>
</dbReference>
<evidence type="ECO:0000313" key="2">
    <source>
        <dbReference type="Proteomes" id="UP000176492"/>
    </source>
</evidence>
<proteinExistence type="predicted"/>
<dbReference type="EMBL" id="MEVM01000032">
    <property type="protein sequence ID" value="OGC70188.1"/>
    <property type="molecule type" value="Genomic_DNA"/>
</dbReference>
<gene>
    <name evidence="1" type="ORF">A3J33_02425</name>
</gene>
<accession>A0A1F4WLF4</accession>
<protein>
    <submittedName>
        <fullName evidence="1">Uncharacterized protein</fullName>
    </submittedName>
</protein>
<organism evidence="1 2">
    <name type="scientific">candidate division WWE3 bacterium RIFCSPLOWO2_02_FULL_53_10</name>
    <dbReference type="NCBI Taxonomy" id="1802629"/>
    <lineage>
        <taxon>Bacteria</taxon>
        <taxon>Katanobacteria</taxon>
    </lineage>
</organism>